<evidence type="ECO:0000256" key="1">
    <source>
        <dbReference type="SAM" id="SignalP"/>
    </source>
</evidence>
<dbReference type="Proteomes" id="UP000316609">
    <property type="component" value="Unassembled WGS sequence"/>
</dbReference>
<accession>A0A538TQE6</accession>
<gene>
    <name evidence="2" type="ORF">E6K78_06985</name>
</gene>
<proteinExistence type="predicted"/>
<reference evidence="2 3" key="1">
    <citation type="journal article" date="2019" name="Nat. Microbiol.">
        <title>Mediterranean grassland soil C-N compound turnover is dependent on rainfall and depth, and is mediated by genomically divergent microorganisms.</title>
        <authorList>
            <person name="Diamond S."/>
            <person name="Andeer P.F."/>
            <person name="Li Z."/>
            <person name="Crits-Christoph A."/>
            <person name="Burstein D."/>
            <person name="Anantharaman K."/>
            <person name="Lane K.R."/>
            <person name="Thomas B.C."/>
            <person name="Pan C."/>
            <person name="Northen T.R."/>
            <person name="Banfield J.F."/>
        </authorList>
    </citation>
    <scope>NUCLEOTIDE SEQUENCE [LARGE SCALE GENOMIC DNA]</scope>
    <source>
        <strain evidence="2">WS_8</strain>
    </source>
</reference>
<organism evidence="2 3">
    <name type="scientific">Eiseniibacteriota bacterium</name>
    <dbReference type="NCBI Taxonomy" id="2212470"/>
    <lineage>
        <taxon>Bacteria</taxon>
        <taxon>Candidatus Eiseniibacteriota</taxon>
    </lineage>
</organism>
<comment type="caution">
    <text evidence="2">The sequence shown here is derived from an EMBL/GenBank/DDBJ whole genome shotgun (WGS) entry which is preliminary data.</text>
</comment>
<dbReference type="EMBL" id="VBOY01000063">
    <property type="protein sequence ID" value="TMQ65853.1"/>
    <property type="molecule type" value="Genomic_DNA"/>
</dbReference>
<name>A0A538TQE6_UNCEI</name>
<keyword evidence="1" id="KW-0732">Signal</keyword>
<sequence length="129" mass="13366">MKKTFLALLMTALIASVVPGAETHAKVPLAPSNDSHVSGFVEITQLPQGGSDVSVVVTKGLTPGQVYASFYYESSDCTEPADLLGTFVGRPSRGGQIQGKIDDDLDEVGSVSVRIGPGYGTLLGCATVH</sequence>
<feature type="chain" id="PRO_5022123937" evidence="1">
    <location>
        <begin position="22"/>
        <end position="129"/>
    </location>
</feature>
<protein>
    <submittedName>
        <fullName evidence="2">Uncharacterized protein</fullName>
    </submittedName>
</protein>
<dbReference type="AlphaFoldDB" id="A0A538TQE6"/>
<evidence type="ECO:0000313" key="3">
    <source>
        <dbReference type="Proteomes" id="UP000316609"/>
    </source>
</evidence>
<feature type="signal peptide" evidence="1">
    <location>
        <begin position="1"/>
        <end position="21"/>
    </location>
</feature>
<evidence type="ECO:0000313" key="2">
    <source>
        <dbReference type="EMBL" id="TMQ65853.1"/>
    </source>
</evidence>